<name>A0ACB6RSK1_9PLEO</name>
<proteinExistence type="predicted"/>
<comment type="caution">
    <text evidence="1">The sequence shown here is derived from an EMBL/GenBank/DDBJ whole genome shotgun (WGS) entry which is preliminary data.</text>
</comment>
<gene>
    <name evidence="1" type="ORF">BU25DRAFT_348543</name>
</gene>
<accession>A0ACB6RSK1</accession>
<sequence>MASTTSNVAFGNAYSSVQANTINGSVHIGTKKRGAKQTPQAGLDNTLGRLPLAEDAPFNSFAKRLESTCLTNTRVDLLREIYSWAD</sequence>
<feature type="non-terminal residue" evidence="1">
    <location>
        <position position="86"/>
    </location>
</feature>
<dbReference type="Proteomes" id="UP000799754">
    <property type="component" value="Unassembled WGS sequence"/>
</dbReference>
<evidence type="ECO:0000313" key="2">
    <source>
        <dbReference type="Proteomes" id="UP000799754"/>
    </source>
</evidence>
<keyword evidence="2" id="KW-1185">Reference proteome</keyword>
<organism evidence="1 2">
    <name type="scientific">Macroventuria anomochaeta</name>
    <dbReference type="NCBI Taxonomy" id="301207"/>
    <lineage>
        <taxon>Eukaryota</taxon>
        <taxon>Fungi</taxon>
        <taxon>Dikarya</taxon>
        <taxon>Ascomycota</taxon>
        <taxon>Pezizomycotina</taxon>
        <taxon>Dothideomycetes</taxon>
        <taxon>Pleosporomycetidae</taxon>
        <taxon>Pleosporales</taxon>
        <taxon>Pleosporineae</taxon>
        <taxon>Didymellaceae</taxon>
        <taxon>Macroventuria</taxon>
    </lineage>
</organism>
<dbReference type="EMBL" id="MU006732">
    <property type="protein sequence ID" value="KAF2624119.1"/>
    <property type="molecule type" value="Genomic_DNA"/>
</dbReference>
<evidence type="ECO:0000313" key="1">
    <source>
        <dbReference type="EMBL" id="KAF2624119.1"/>
    </source>
</evidence>
<reference evidence="1" key="1">
    <citation type="journal article" date="2020" name="Stud. Mycol.">
        <title>101 Dothideomycetes genomes: a test case for predicting lifestyles and emergence of pathogens.</title>
        <authorList>
            <person name="Haridas S."/>
            <person name="Albert R."/>
            <person name="Binder M."/>
            <person name="Bloem J."/>
            <person name="Labutti K."/>
            <person name="Salamov A."/>
            <person name="Andreopoulos B."/>
            <person name="Baker S."/>
            <person name="Barry K."/>
            <person name="Bills G."/>
            <person name="Bluhm B."/>
            <person name="Cannon C."/>
            <person name="Castanera R."/>
            <person name="Culley D."/>
            <person name="Daum C."/>
            <person name="Ezra D."/>
            <person name="Gonzalez J."/>
            <person name="Henrissat B."/>
            <person name="Kuo A."/>
            <person name="Liang C."/>
            <person name="Lipzen A."/>
            <person name="Lutzoni F."/>
            <person name="Magnuson J."/>
            <person name="Mondo S."/>
            <person name="Nolan M."/>
            <person name="Ohm R."/>
            <person name="Pangilinan J."/>
            <person name="Park H.-J."/>
            <person name="Ramirez L."/>
            <person name="Alfaro M."/>
            <person name="Sun H."/>
            <person name="Tritt A."/>
            <person name="Yoshinaga Y."/>
            <person name="Zwiers L.-H."/>
            <person name="Turgeon B."/>
            <person name="Goodwin S."/>
            <person name="Spatafora J."/>
            <person name="Crous P."/>
            <person name="Grigoriev I."/>
        </authorList>
    </citation>
    <scope>NUCLEOTIDE SEQUENCE</scope>
    <source>
        <strain evidence="1">CBS 525.71</strain>
    </source>
</reference>
<protein>
    <submittedName>
        <fullName evidence="1">Uncharacterized protein</fullName>
    </submittedName>
</protein>